<dbReference type="Pfam" id="PF08378">
    <property type="entry name" value="NERD"/>
    <property type="match status" value="1"/>
</dbReference>
<comment type="caution">
    <text evidence="2">The sequence shown here is derived from an EMBL/GenBank/DDBJ whole genome shotgun (WGS) entry which is preliminary data.</text>
</comment>
<dbReference type="Proteomes" id="UP000053681">
    <property type="component" value="Unassembled WGS sequence"/>
</dbReference>
<evidence type="ECO:0000313" key="3">
    <source>
        <dbReference type="Proteomes" id="UP000053681"/>
    </source>
</evidence>
<name>A0A0V8JQZ3_9BACI</name>
<evidence type="ECO:0000259" key="1">
    <source>
        <dbReference type="PROSITE" id="PS50965"/>
    </source>
</evidence>
<gene>
    <name evidence="2" type="ORF">AS180_02755</name>
</gene>
<evidence type="ECO:0000313" key="2">
    <source>
        <dbReference type="EMBL" id="KSU89483.1"/>
    </source>
</evidence>
<dbReference type="EMBL" id="LNQP01000005">
    <property type="protein sequence ID" value="KSU89483.1"/>
    <property type="molecule type" value="Genomic_DNA"/>
</dbReference>
<protein>
    <recommendedName>
        <fullName evidence="1">NERD domain-containing protein</fullName>
    </recommendedName>
</protein>
<feature type="domain" description="NERD" evidence="1">
    <location>
        <begin position="109"/>
        <end position="214"/>
    </location>
</feature>
<dbReference type="AlphaFoldDB" id="A0A0V8JQZ3"/>
<sequence>MYIVYIIGTILILGLITTCIYLYRRNVQVEEKYVTQLELAQKEAAVSIAACEEEYKQKKQADLTEKEEHYKNIIRDLREKHTAQLIKSTKYIKSLEAFSKNKGEIVIHKTLTTLQTNLIHKNKITADDMIIMGNVFMPYYMNEQLFIRQIDHVVLMKTGIYLIEVKNWSGDILYGIRKDQIHELSFLVDSLSTRVARTEEQTFVFTKTSEGEIKVMSKPHPGKEVQQHAASLKSYLQKLRRDIPVVTPIVYFNGDYNTSVKNYSQNHSLCFSTKDDLSVFFTEQLKQQPIYTTEDLKMFKETLEKASYHFIHS</sequence>
<organism evidence="2 3">
    <name type="scientific">Priestia veravalensis</name>
    <dbReference type="NCBI Taxonomy" id="1414648"/>
    <lineage>
        <taxon>Bacteria</taxon>
        <taxon>Bacillati</taxon>
        <taxon>Bacillota</taxon>
        <taxon>Bacilli</taxon>
        <taxon>Bacillales</taxon>
        <taxon>Bacillaceae</taxon>
        <taxon>Priestia</taxon>
    </lineage>
</organism>
<dbReference type="GeneID" id="93682423"/>
<dbReference type="PROSITE" id="PS50965">
    <property type="entry name" value="NERD"/>
    <property type="match status" value="1"/>
</dbReference>
<reference evidence="2 3" key="1">
    <citation type="submission" date="2015-11" db="EMBL/GenBank/DDBJ databases">
        <title>Bacillus caseinolyticus sp nov.</title>
        <authorList>
            <person name="Dastager S.G."/>
            <person name="Mawlankar R."/>
        </authorList>
    </citation>
    <scope>NUCLEOTIDE SEQUENCE [LARGE SCALE GENOMIC DNA]</scope>
    <source>
        <strain evidence="2 3">SGD-V-76</strain>
    </source>
</reference>
<accession>A0A0V8JQZ3</accession>
<dbReference type="RefSeq" id="WP_025910999.1">
    <property type="nucleotide sequence ID" value="NZ_KQ758628.1"/>
</dbReference>
<proteinExistence type="predicted"/>
<dbReference type="InterPro" id="IPR011528">
    <property type="entry name" value="NERD"/>
</dbReference>
<keyword evidence="3" id="KW-1185">Reference proteome</keyword>